<reference evidence="1" key="1">
    <citation type="submission" date="2019-08" db="EMBL/GenBank/DDBJ databases">
        <authorList>
            <person name="Kucharzyk K."/>
            <person name="Murdoch R.W."/>
            <person name="Higgins S."/>
            <person name="Loffler F."/>
        </authorList>
    </citation>
    <scope>NUCLEOTIDE SEQUENCE</scope>
</reference>
<accession>A0A645EC60</accession>
<proteinExistence type="predicted"/>
<gene>
    <name evidence="1" type="ORF">SDC9_146621</name>
</gene>
<dbReference type="EMBL" id="VSSQ01045518">
    <property type="protein sequence ID" value="MPM99430.1"/>
    <property type="molecule type" value="Genomic_DNA"/>
</dbReference>
<sequence>MGIAPEKIFPDGAGKKRVFLQHHGYRVPQVLHGVVRHGAASHENRAFLGLVQPGNQGHEGGFSAAGAP</sequence>
<name>A0A645EC60_9ZZZZ</name>
<comment type="caution">
    <text evidence="1">The sequence shown here is derived from an EMBL/GenBank/DDBJ whole genome shotgun (WGS) entry which is preliminary data.</text>
</comment>
<protein>
    <submittedName>
        <fullName evidence="1">Uncharacterized protein</fullName>
    </submittedName>
</protein>
<organism evidence="1">
    <name type="scientific">bioreactor metagenome</name>
    <dbReference type="NCBI Taxonomy" id="1076179"/>
    <lineage>
        <taxon>unclassified sequences</taxon>
        <taxon>metagenomes</taxon>
        <taxon>ecological metagenomes</taxon>
    </lineage>
</organism>
<dbReference type="AlphaFoldDB" id="A0A645EC60"/>
<evidence type="ECO:0000313" key="1">
    <source>
        <dbReference type="EMBL" id="MPM99430.1"/>
    </source>
</evidence>